<reference evidence="2 3" key="1">
    <citation type="submission" date="2022-05" db="EMBL/GenBank/DDBJ databases">
        <authorList>
            <consortium name="Genoscope - CEA"/>
            <person name="William W."/>
        </authorList>
    </citation>
    <scope>NUCLEOTIDE SEQUENCE [LARGE SCALE GENOMIC DNA]</scope>
</reference>
<sequence length="165" mass="18922">REELPQEEKYDEKTRGPELQKMPEEGEENEKVRESESEKVAEPLPANKKRIEANKPPLIFGGAYFRNFTVFPEANTFSRGKVMVNLSHSKLKRKGHTEEKYVPAAKISRKQIEASCRKNSIGKNADALAFKEINRSLLKVDKSQKIGKGTFGNCYIALYRNEYRV</sequence>
<comment type="caution">
    <text evidence="2">The sequence shown here is derived from an EMBL/GenBank/DDBJ whole genome shotgun (WGS) entry which is preliminary data.</text>
</comment>
<organism evidence="2 3">
    <name type="scientific">Porites lobata</name>
    <dbReference type="NCBI Taxonomy" id="104759"/>
    <lineage>
        <taxon>Eukaryota</taxon>
        <taxon>Metazoa</taxon>
        <taxon>Cnidaria</taxon>
        <taxon>Anthozoa</taxon>
        <taxon>Hexacorallia</taxon>
        <taxon>Scleractinia</taxon>
        <taxon>Fungiina</taxon>
        <taxon>Poritidae</taxon>
        <taxon>Porites</taxon>
    </lineage>
</organism>
<gene>
    <name evidence="2" type="ORF">PLOB_00032112</name>
</gene>
<feature type="non-terminal residue" evidence="2">
    <location>
        <position position="165"/>
    </location>
</feature>
<evidence type="ECO:0000256" key="1">
    <source>
        <dbReference type="SAM" id="MobiDB-lite"/>
    </source>
</evidence>
<evidence type="ECO:0000313" key="2">
    <source>
        <dbReference type="EMBL" id="CAH3185106.1"/>
    </source>
</evidence>
<feature type="region of interest" description="Disordered" evidence="1">
    <location>
        <begin position="1"/>
        <end position="48"/>
    </location>
</feature>
<accession>A0ABN8S302</accession>
<feature type="compositionally biased region" description="Basic and acidic residues" evidence="1">
    <location>
        <begin position="1"/>
        <end position="41"/>
    </location>
</feature>
<proteinExistence type="predicted"/>
<feature type="non-terminal residue" evidence="2">
    <location>
        <position position="1"/>
    </location>
</feature>
<dbReference type="Proteomes" id="UP001159405">
    <property type="component" value="Unassembled WGS sequence"/>
</dbReference>
<dbReference type="EMBL" id="CALNXK010000411">
    <property type="protein sequence ID" value="CAH3185106.1"/>
    <property type="molecule type" value="Genomic_DNA"/>
</dbReference>
<evidence type="ECO:0008006" key="4">
    <source>
        <dbReference type="Google" id="ProtNLM"/>
    </source>
</evidence>
<keyword evidence="3" id="KW-1185">Reference proteome</keyword>
<protein>
    <recommendedName>
        <fullName evidence="4">Protein kinase domain-containing protein</fullName>
    </recommendedName>
</protein>
<name>A0ABN8S302_9CNID</name>
<evidence type="ECO:0000313" key="3">
    <source>
        <dbReference type="Proteomes" id="UP001159405"/>
    </source>
</evidence>